<dbReference type="Gene3D" id="3.40.50.10320">
    <property type="entry name" value="LmbE-like"/>
    <property type="match status" value="1"/>
</dbReference>
<comment type="caution">
    <text evidence="4">The sequence shown here is derived from an EMBL/GenBank/DDBJ whole genome shotgun (WGS) entry which is preliminary data.</text>
</comment>
<feature type="signal peptide" evidence="3">
    <location>
        <begin position="1"/>
        <end position="16"/>
    </location>
</feature>
<protein>
    <submittedName>
        <fullName evidence="4">PIG-L family deacetylase</fullName>
    </submittedName>
</protein>
<dbReference type="Proteomes" id="UP001199469">
    <property type="component" value="Unassembled WGS sequence"/>
</dbReference>
<accession>A0ABS8PD37</accession>
<name>A0ABS8PD37_9PSEU</name>
<dbReference type="RefSeq" id="WP_230738047.1">
    <property type="nucleotide sequence ID" value="NZ_JAJNDB010000005.1"/>
</dbReference>
<evidence type="ECO:0000256" key="3">
    <source>
        <dbReference type="SAM" id="SignalP"/>
    </source>
</evidence>
<keyword evidence="5" id="KW-1185">Reference proteome</keyword>
<evidence type="ECO:0000313" key="4">
    <source>
        <dbReference type="EMBL" id="MCD2196193.1"/>
    </source>
</evidence>
<dbReference type="EMBL" id="JAJNDB010000005">
    <property type="protein sequence ID" value="MCD2196193.1"/>
    <property type="molecule type" value="Genomic_DNA"/>
</dbReference>
<dbReference type="PANTHER" id="PTHR12993:SF11">
    <property type="entry name" value="N-ACETYLGLUCOSAMINYL-PHOSPHATIDYLINOSITOL DE-N-ACETYLASE"/>
    <property type="match status" value="1"/>
</dbReference>
<dbReference type="InterPro" id="IPR003737">
    <property type="entry name" value="GlcNAc_PI_deacetylase-related"/>
</dbReference>
<proteinExistence type="predicted"/>
<evidence type="ECO:0000313" key="5">
    <source>
        <dbReference type="Proteomes" id="UP001199469"/>
    </source>
</evidence>
<keyword evidence="2" id="KW-0472">Membrane</keyword>
<gene>
    <name evidence="4" type="ORF">LQ327_22730</name>
</gene>
<organism evidence="4 5">
    <name type="scientific">Actinomycetospora endophytica</name>
    <dbReference type="NCBI Taxonomy" id="2291215"/>
    <lineage>
        <taxon>Bacteria</taxon>
        <taxon>Bacillati</taxon>
        <taxon>Actinomycetota</taxon>
        <taxon>Actinomycetes</taxon>
        <taxon>Pseudonocardiales</taxon>
        <taxon>Pseudonocardiaceae</taxon>
        <taxon>Actinomycetospora</taxon>
    </lineage>
</organism>
<keyword evidence="3" id="KW-0732">Signal</keyword>
<sequence>MVVSLFAVLASGFALASFTAATLPVRVGRGWRSPGVVRRTVVVVCLLMVGINGAAATALDGPLVSPAILAMDLVVLCGGAVILWSTRLAHRPTCLPRRIVTVSAHPDDLELGCGGAIAKFVDSGHEVHSLVMSGGRNGGGLARPDEAIAGGAFLGLSSLVVLDLPDSRLPEHGFEMISAVEDALRRYNPDLVLTHSAHDRHQDHEAVHRATVRAARGHPAILSFESPSASDEFAPQVFVDIEEYIETKVEAVGRHDSQGSKPYMRPEHVRALAVVRGRQARVRHAEGFEAVRVLDSRIGP</sequence>
<reference evidence="4 5" key="1">
    <citation type="submission" date="2021-11" db="EMBL/GenBank/DDBJ databases">
        <title>Draft genome sequence of Actinomycetospora sp. SF1 isolated from the rhizosphere soil.</title>
        <authorList>
            <person name="Duangmal K."/>
            <person name="Chantavorakit T."/>
        </authorList>
    </citation>
    <scope>NUCLEOTIDE SEQUENCE [LARGE SCALE GENOMIC DNA]</scope>
    <source>
        <strain evidence="4 5">TBRC 5722</strain>
    </source>
</reference>
<dbReference type="SUPFAM" id="SSF102588">
    <property type="entry name" value="LmbE-like"/>
    <property type="match status" value="1"/>
</dbReference>
<keyword evidence="2" id="KW-1133">Transmembrane helix</keyword>
<keyword evidence="2" id="KW-0812">Transmembrane</keyword>
<keyword evidence="1" id="KW-0862">Zinc</keyword>
<feature type="transmembrane region" description="Helical" evidence="2">
    <location>
        <begin position="63"/>
        <end position="84"/>
    </location>
</feature>
<feature type="transmembrane region" description="Helical" evidence="2">
    <location>
        <begin position="36"/>
        <end position="56"/>
    </location>
</feature>
<dbReference type="PANTHER" id="PTHR12993">
    <property type="entry name" value="N-ACETYLGLUCOSAMINYL-PHOSPHATIDYLINOSITOL DE-N-ACETYLASE-RELATED"/>
    <property type="match status" value="1"/>
</dbReference>
<dbReference type="InterPro" id="IPR024078">
    <property type="entry name" value="LmbE-like_dom_sf"/>
</dbReference>
<dbReference type="Pfam" id="PF02585">
    <property type="entry name" value="PIG-L"/>
    <property type="match status" value="1"/>
</dbReference>
<feature type="chain" id="PRO_5046820986" evidence="3">
    <location>
        <begin position="17"/>
        <end position="300"/>
    </location>
</feature>
<evidence type="ECO:0000256" key="1">
    <source>
        <dbReference type="ARBA" id="ARBA00022833"/>
    </source>
</evidence>
<evidence type="ECO:0000256" key="2">
    <source>
        <dbReference type="SAM" id="Phobius"/>
    </source>
</evidence>